<evidence type="ECO:0000313" key="2">
    <source>
        <dbReference type="EMBL" id="KIJ23282.1"/>
    </source>
</evidence>
<protein>
    <submittedName>
        <fullName evidence="2">Unplaced genomic scaffold SPHSTscaffold_658, whole genome shotgun sequence</fullName>
    </submittedName>
</protein>
<accession>A0A0C9U2I7</accession>
<dbReference type="Pfam" id="PF12937">
    <property type="entry name" value="F-box-like"/>
    <property type="match status" value="1"/>
</dbReference>
<dbReference type="EMBL" id="KN837733">
    <property type="protein sequence ID" value="KIJ23282.1"/>
    <property type="molecule type" value="Genomic_DNA"/>
</dbReference>
<dbReference type="PROSITE" id="PS50181">
    <property type="entry name" value="FBOX"/>
    <property type="match status" value="1"/>
</dbReference>
<sequence>MISLLNLPEETITLILFVLDFEDIQQCKRVCRLFNTIISQSYSLQYKVELGIAGLLDGDPESDTYTVAARLEELKIVEYNWHHLQFRMQRSIPSLESTLYELVGGVAGFGGPENKLYVRGLTFIELPSAVRGTTERIWKHADLGINIRDFTMAPIYDLLVLVEVPRLTGPPSLNDYEVNIHLRSMATGKAHPGTSTPVISQITRLENGDSCGFFIRIIEDRLGLLYHSVMHDLDEEIEDQLYIWNWKTGELLCAFDPPKEQIRIDSFIFLSSRHFIVSRFRLDFNASFTPCFEIYDFCDAVEPGQPKLVRSYQLPALAENVLTYRMLLRSDPAPDNKGISALPHKRPFFLGPTSRLLNVEIVLIDEQREREHYYMLFVHISSLLDGLIDGEQLEEVLVPWKDWGPDSTRMINNEIHNNSVGWVCYIYGNRYVQVLPTMSIDGSFESQLVIYDFNRISLYRDLQNRAELNEVNSLSMIKIEPTVHIWPQFQEHIRTRLPYRIIHRCTPLPLTAVMIEEECILGLHQRTDSESNIVFLCI</sequence>
<evidence type="ECO:0000259" key="1">
    <source>
        <dbReference type="PROSITE" id="PS50181"/>
    </source>
</evidence>
<dbReference type="Proteomes" id="UP000054279">
    <property type="component" value="Unassembled WGS sequence"/>
</dbReference>
<dbReference type="InterPro" id="IPR036047">
    <property type="entry name" value="F-box-like_dom_sf"/>
</dbReference>
<dbReference type="AlphaFoldDB" id="A0A0C9U2I7"/>
<dbReference type="HOGENOM" id="CLU_007279_3_1_1"/>
<reference evidence="2 3" key="1">
    <citation type="submission" date="2014-06" db="EMBL/GenBank/DDBJ databases">
        <title>Evolutionary Origins and Diversification of the Mycorrhizal Mutualists.</title>
        <authorList>
            <consortium name="DOE Joint Genome Institute"/>
            <consortium name="Mycorrhizal Genomics Consortium"/>
            <person name="Kohler A."/>
            <person name="Kuo A."/>
            <person name="Nagy L.G."/>
            <person name="Floudas D."/>
            <person name="Copeland A."/>
            <person name="Barry K.W."/>
            <person name="Cichocki N."/>
            <person name="Veneault-Fourrey C."/>
            <person name="LaButti K."/>
            <person name="Lindquist E.A."/>
            <person name="Lipzen A."/>
            <person name="Lundell T."/>
            <person name="Morin E."/>
            <person name="Murat C."/>
            <person name="Riley R."/>
            <person name="Ohm R."/>
            <person name="Sun H."/>
            <person name="Tunlid A."/>
            <person name="Henrissat B."/>
            <person name="Grigoriev I.V."/>
            <person name="Hibbett D.S."/>
            <person name="Martin F."/>
        </authorList>
    </citation>
    <scope>NUCLEOTIDE SEQUENCE [LARGE SCALE GENOMIC DNA]</scope>
    <source>
        <strain evidence="2 3">SS14</strain>
    </source>
</reference>
<name>A0A0C9U2I7_SPHS4</name>
<gene>
    <name evidence="2" type="ORF">M422DRAFT_72597</name>
</gene>
<dbReference type="OrthoDB" id="2745718at2759"/>
<dbReference type="SUPFAM" id="SSF81383">
    <property type="entry name" value="F-box domain"/>
    <property type="match status" value="1"/>
</dbReference>
<keyword evidence="3" id="KW-1185">Reference proteome</keyword>
<dbReference type="SMART" id="SM00256">
    <property type="entry name" value="FBOX"/>
    <property type="match status" value="1"/>
</dbReference>
<evidence type="ECO:0000313" key="3">
    <source>
        <dbReference type="Proteomes" id="UP000054279"/>
    </source>
</evidence>
<organism evidence="2 3">
    <name type="scientific">Sphaerobolus stellatus (strain SS14)</name>
    <dbReference type="NCBI Taxonomy" id="990650"/>
    <lineage>
        <taxon>Eukaryota</taxon>
        <taxon>Fungi</taxon>
        <taxon>Dikarya</taxon>
        <taxon>Basidiomycota</taxon>
        <taxon>Agaricomycotina</taxon>
        <taxon>Agaricomycetes</taxon>
        <taxon>Phallomycetidae</taxon>
        <taxon>Geastrales</taxon>
        <taxon>Sphaerobolaceae</taxon>
        <taxon>Sphaerobolus</taxon>
    </lineage>
</organism>
<proteinExistence type="predicted"/>
<feature type="domain" description="F-box" evidence="1">
    <location>
        <begin position="1"/>
        <end position="49"/>
    </location>
</feature>
<dbReference type="InterPro" id="IPR001810">
    <property type="entry name" value="F-box_dom"/>
</dbReference>